<sequence length="457" mass="50650">MPPVASISEKEGPLTYWTYVTSALAVLALARTIVPQEWVDCVQEWFSGLLTSLDPFCSFTFPEYSGASPDQHYELVKLYLGSKDIFGAKRVLVNLPRNAKQALFSLADGESFRDEFKGFDFEWVHCVKERTGNLVAIDGEVQQEVRSFRLRVHRKAVPTVVQYVEHIASAARKLEQLDKELLIHSNIDTYWDEQPFSHPSTFETLALDPDLKRRVKDRLTEFKADREYFARTGRAQKVGFLLHGPPGTGKSSFIAAVANFMHYDVYDLNLSAVNNDHTLRSLLASMSNNCCVVVEDVDTAGLPDRRGTSNQAGKGTKGKKDEGPTLGGMLNFTDGLLSNSGSERIFIFTTNDPERLDAALTRPGRCDLHIPLGFCNARVFKHLCSTYLGLQDDKLMLPVCALLEYQKAQVTPAQVAGFFDAHKGDPAGALKAVHGHLKSGHGELKLRADIKSGSVPI</sequence>
<dbReference type="InterPro" id="IPR003593">
    <property type="entry name" value="AAA+_ATPase"/>
</dbReference>
<reference evidence="7 8" key="1">
    <citation type="journal article" date="2024" name="Nat. Commun.">
        <title>Phylogenomics reveals the evolutionary origins of lichenization in chlorophyte algae.</title>
        <authorList>
            <person name="Puginier C."/>
            <person name="Libourel C."/>
            <person name="Otte J."/>
            <person name="Skaloud P."/>
            <person name="Haon M."/>
            <person name="Grisel S."/>
            <person name="Petersen M."/>
            <person name="Berrin J.G."/>
            <person name="Delaux P.M."/>
            <person name="Dal Grande F."/>
            <person name="Keller J."/>
        </authorList>
    </citation>
    <scope>NUCLEOTIDE SEQUENCE [LARGE SCALE GENOMIC DNA]</scope>
    <source>
        <strain evidence="7 8">SAG 2145</strain>
    </source>
</reference>
<dbReference type="InterPro" id="IPR027417">
    <property type="entry name" value="P-loop_NTPase"/>
</dbReference>
<dbReference type="Proteomes" id="UP001438707">
    <property type="component" value="Unassembled WGS sequence"/>
</dbReference>
<comment type="caution">
    <text evidence="7">The sequence shown here is derived from an EMBL/GenBank/DDBJ whole genome shotgun (WGS) entry which is preliminary data.</text>
</comment>
<evidence type="ECO:0000256" key="5">
    <source>
        <dbReference type="SAM" id="MobiDB-lite"/>
    </source>
</evidence>
<protein>
    <recommendedName>
        <fullName evidence="6">AAA+ ATPase domain-containing protein</fullName>
    </recommendedName>
</protein>
<organism evidence="7 8">
    <name type="scientific">Apatococcus lobatus</name>
    <dbReference type="NCBI Taxonomy" id="904363"/>
    <lineage>
        <taxon>Eukaryota</taxon>
        <taxon>Viridiplantae</taxon>
        <taxon>Chlorophyta</taxon>
        <taxon>core chlorophytes</taxon>
        <taxon>Trebouxiophyceae</taxon>
        <taxon>Chlorellales</taxon>
        <taxon>Chlorellaceae</taxon>
        <taxon>Apatococcus</taxon>
    </lineage>
</organism>
<accession>A0AAW1REX2</accession>
<dbReference type="GO" id="GO:0005524">
    <property type="term" value="F:ATP binding"/>
    <property type="evidence" value="ECO:0007669"/>
    <property type="project" value="InterPro"/>
</dbReference>
<dbReference type="GO" id="GO:0006950">
    <property type="term" value="P:response to stress"/>
    <property type="evidence" value="ECO:0007669"/>
    <property type="project" value="UniProtKB-ARBA"/>
</dbReference>
<evidence type="ECO:0000256" key="2">
    <source>
        <dbReference type="ARBA" id="ARBA00007448"/>
    </source>
</evidence>
<evidence type="ECO:0000256" key="1">
    <source>
        <dbReference type="ARBA" id="ARBA00001946"/>
    </source>
</evidence>
<dbReference type="GO" id="GO:0016887">
    <property type="term" value="F:ATP hydrolysis activity"/>
    <property type="evidence" value="ECO:0007669"/>
    <property type="project" value="InterPro"/>
</dbReference>
<dbReference type="Pfam" id="PF14363">
    <property type="entry name" value="AAA_assoc"/>
    <property type="match status" value="1"/>
</dbReference>
<feature type="region of interest" description="Disordered" evidence="5">
    <location>
        <begin position="302"/>
        <end position="325"/>
    </location>
</feature>
<comment type="cofactor">
    <cofactor evidence="1">
        <name>Mg(2+)</name>
        <dbReference type="ChEBI" id="CHEBI:18420"/>
    </cofactor>
</comment>
<dbReference type="Pfam" id="PF00004">
    <property type="entry name" value="AAA"/>
    <property type="match status" value="1"/>
</dbReference>
<feature type="domain" description="AAA+ ATPase" evidence="6">
    <location>
        <begin position="236"/>
        <end position="374"/>
    </location>
</feature>
<dbReference type="SUPFAM" id="SSF52540">
    <property type="entry name" value="P-loop containing nucleoside triphosphate hydrolases"/>
    <property type="match status" value="1"/>
</dbReference>
<dbReference type="InterPro" id="IPR003959">
    <property type="entry name" value="ATPase_AAA_core"/>
</dbReference>
<evidence type="ECO:0000313" key="7">
    <source>
        <dbReference type="EMBL" id="KAK9832138.1"/>
    </source>
</evidence>
<keyword evidence="8" id="KW-1185">Reference proteome</keyword>
<dbReference type="PANTHER" id="PTHR23070">
    <property type="entry name" value="BCS1 AAA-TYPE ATPASE"/>
    <property type="match status" value="1"/>
</dbReference>
<dbReference type="InterPro" id="IPR050747">
    <property type="entry name" value="Mitochondrial_chaperone_BCS1"/>
</dbReference>
<dbReference type="EMBL" id="JALJOS010000012">
    <property type="protein sequence ID" value="KAK9832138.1"/>
    <property type="molecule type" value="Genomic_DNA"/>
</dbReference>
<name>A0AAW1REX2_9CHLO</name>
<proteinExistence type="inferred from homology"/>
<dbReference type="SMART" id="SM00382">
    <property type="entry name" value="AAA"/>
    <property type="match status" value="1"/>
</dbReference>
<dbReference type="AlphaFoldDB" id="A0AAW1REX2"/>
<evidence type="ECO:0000256" key="4">
    <source>
        <dbReference type="ARBA" id="ARBA00049360"/>
    </source>
</evidence>
<comment type="similarity">
    <text evidence="2">Belongs to the AAA ATPase family. BCS1 subfamily.</text>
</comment>
<keyword evidence="3" id="KW-0460">Magnesium</keyword>
<evidence type="ECO:0000256" key="3">
    <source>
        <dbReference type="ARBA" id="ARBA00022842"/>
    </source>
</evidence>
<evidence type="ECO:0000313" key="8">
    <source>
        <dbReference type="Proteomes" id="UP001438707"/>
    </source>
</evidence>
<gene>
    <name evidence="7" type="ORF">WJX74_000366</name>
</gene>
<dbReference type="Gene3D" id="3.40.50.300">
    <property type="entry name" value="P-loop containing nucleotide triphosphate hydrolases"/>
    <property type="match status" value="1"/>
</dbReference>
<comment type="catalytic activity">
    <reaction evidence="4">
        <text>ATP + H2O = ADP + phosphate + H(+)</text>
        <dbReference type="Rhea" id="RHEA:13065"/>
        <dbReference type="ChEBI" id="CHEBI:15377"/>
        <dbReference type="ChEBI" id="CHEBI:15378"/>
        <dbReference type="ChEBI" id="CHEBI:30616"/>
        <dbReference type="ChEBI" id="CHEBI:43474"/>
        <dbReference type="ChEBI" id="CHEBI:456216"/>
    </reaction>
</comment>
<evidence type="ECO:0000259" key="6">
    <source>
        <dbReference type="SMART" id="SM00382"/>
    </source>
</evidence>
<dbReference type="InterPro" id="IPR025753">
    <property type="entry name" value="AAA_N_dom"/>
</dbReference>